<dbReference type="InterPro" id="IPR004660">
    <property type="entry name" value="PDH_E1"/>
</dbReference>
<dbReference type="Pfam" id="PF17831">
    <property type="entry name" value="PDH_E1_M"/>
    <property type="match status" value="1"/>
</dbReference>
<comment type="caution">
    <text evidence="12">The sequence shown here is derived from an EMBL/GenBank/DDBJ whole genome shotgun (WGS) entry which is preliminary data.</text>
</comment>
<dbReference type="InterPro" id="IPR001849">
    <property type="entry name" value="PH_domain"/>
</dbReference>
<dbReference type="FunFam" id="3.40.50.970:FF:000011">
    <property type="entry name" value="Pyruvate dehydrogenase E1 component"/>
    <property type="match status" value="1"/>
</dbReference>
<evidence type="ECO:0000256" key="6">
    <source>
        <dbReference type="ARBA" id="ARBA00023052"/>
    </source>
</evidence>
<dbReference type="SUPFAM" id="SSF52518">
    <property type="entry name" value="Thiamin diphosphate-binding fold (THDP-binding)"/>
    <property type="match status" value="2"/>
</dbReference>
<dbReference type="Proteomes" id="UP000659388">
    <property type="component" value="Unassembled WGS sequence"/>
</dbReference>
<dbReference type="CDD" id="cd02017">
    <property type="entry name" value="TPP_E1_EcPDC_like"/>
    <property type="match status" value="1"/>
</dbReference>
<comment type="cofactor">
    <cofactor evidence="1 9">
        <name>thiamine diphosphate</name>
        <dbReference type="ChEBI" id="CHEBI:58937"/>
    </cofactor>
</comment>
<reference evidence="12" key="1">
    <citation type="submission" date="2021-01" db="EMBL/GenBank/DDBJ databases">
        <title>Fulvivirga kasyanovii gen. nov., sp nov., a novel member of the phylum Bacteroidetes isolated from seawater in a mussel farm.</title>
        <authorList>
            <person name="Zhao L.-H."/>
            <person name="Wang Z.-J."/>
        </authorList>
    </citation>
    <scope>NUCLEOTIDE SEQUENCE</scope>
    <source>
        <strain evidence="12">2943</strain>
    </source>
</reference>
<dbReference type="Gene3D" id="3.40.50.920">
    <property type="match status" value="1"/>
</dbReference>
<dbReference type="EC" id="1.2.4.1" evidence="3 9"/>
<evidence type="ECO:0000259" key="11">
    <source>
        <dbReference type="PROSITE" id="PS50003"/>
    </source>
</evidence>
<comment type="function">
    <text evidence="2 9">Component of the pyruvate dehydrogenase (PDH) complex, that catalyzes the overall conversion of pyruvate to acetyl-CoA and CO(2).</text>
</comment>
<dbReference type="InterPro" id="IPR055152">
    <property type="entry name" value="Transketolase-like_C_2"/>
</dbReference>
<dbReference type="InterPro" id="IPR005474">
    <property type="entry name" value="Transketolase_N"/>
</dbReference>
<evidence type="ECO:0000256" key="8">
    <source>
        <dbReference type="ARBA" id="ARBA00051231"/>
    </source>
</evidence>
<keyword evidence="7 9" id="KW-0670">Pyruvate</keyword>
<dbReference type="GO" id="GO:0004739">
    <property type="term" value="F:pyruvate dehydrogenase (acetyl-transferring) activity"/>
    <property type="evidence" value="ECO:0007669"/>
    <property type="project" value="UniProtKB-EC"/>
</dbReference>
<dbReference type="InterPro" id="IPR051157">
    <property type="entry name" value="PDH/Transketolase"/>
</dbReference>
<dbReference type="GO" id="GO:0046872">
    <property type="term" value="F:metal ion binding"/>
    <property type="evidence" value="ECO:0007669"/>
    <property type="project" value="UniProtKB-KW"/>
</dbReference>
<evidence type="ECO:0000256" key="10">
    <source>
        <dbReference type="PIRSR" id="PIRSR000156-1"/>
    </source>
</evidence>
<gene>
    <name evidence="12" type="primary">aceE</name>
    <name evidence="12" type="ORF">JL102_22770</name>
</gene>
<dbReference type="PANTHER" id="PTHR43825">
    <property type="entry name" value="PYRUVATE DEHYDROGENASE E1 COMPONENT"/>
    <property type="match status" value="1"/>
</dbReference>
<proteinExistence type="predicted"/>
<evidence type="ECO:0000256" key="7">
    <source>
        <dbReference type="ARBA" id="ARBA00023317"/>
    </source>
</evidence>
<dbReference type="InterPro" id="IPR029061">
    <property type="entry name" value="THDP-binding"/>
</dbReference>
<dbReference type="Pfam" id="PF22613">
    <property type="entry name" value="Transketolase_C_1"/>
    <property type="match status" value="1"/>
</dbReference>
<accession>A0A937K145</accession>
<evidence type="ECO:0000256" key="1">
    <source>
        <dbReference type="ARBA" id="ARBA00001964"/>
    </source>
</evidence>
<organism evidence="12 13">
    <name type="scientific">Fulvivirga sediminis</name>
    <dbReference type="NCBI Taxonomy" id="2803949"/>
    <lineage>
        <taxon>Bacteria</taxon>
        <taxon>Pseudomonadati</taxon>
        <taxon>Bacteroidota</taxon>
        <taxon>Cytophagia</taxon>
        <taxon>Cytophagales</taxon>
        <taxon>Fulvivirgaceae</taxon>
        <taxon>Fulvivirga</taxon>
    </lineage>
</organism>
<dbReference type="InterPro" id="IPR009014">
    <property type="entry name" value="Transketo_C/PFOR_II"/>
</dbReference>
<evidence type="ECO:0000256" key="9">
    <source>
        <dbReference type="PIRNR" id="PIRNR000156"/>
    </source>
</evidence>
<sequence length="885" mass="100111">MADQNRINTEEEQEWISSLEWIIENESKAHASQLLHLLNQKAEAYGINLNGMAQSGQYVNTISADEEVAYPGDIDLEQRIDRAIRWNAMMMVAKANHTHSGLGGHISTFSSEADLFQVALHHFLRGYEGDHPDIVYWQGHAAPGLYAYSYVAHDLNEKQITHFRQEIQYKDGLPSYPHPRLMPNYWRFPTVSMGLGPIQAIYKARFLKYLQNRELTTYKETKVWAYLGDGEMDEPESTGALAIASREKLDNLIFIVNCNLQRLDGPVRGNNHIISEMANIFSGAGWKVIKVVWNSEWDKIWAKDTSGALKKVMAETPDGELQKWSIASGSELREELFGQNESLQQLAAEYSDDQLERLGKGGHDLVKIYNAYKRAVEYKDGPVVILAHTTKGHGQGEAGEASNVTHNKKKFSLEEIKDYRDKLEIPLTDEELKDYPFYRFEEDSDEVKYIKQRRKNLLGPLPSRKEMDYDFKMPSSKIFKSFDSGSGDKEATTNGAFMQLLSSLLKDENMANHIVPIIPDESRTLGLDALFGKVGIYNPKGQQYDPVDGGSLLQYTEKNKGVIIEEGITEAGAMSTFIAAGTHHNTEKFYTIPFFMFYSMFGFQRIGDLIWAALDARTRGFMIGGIAGRTSLSGEGLQHQDGQGHLFALAFPHLEAYDPAFAYETAVIIKEGIKRMYQKKEDLIYYITVNNDSYSMPKKPSGVDQGIIDGLYCYKEANKNKTKNKEVNLLGSGAIMKEVLSAAQILEEDFEIPVSIWSVTSYKKLYDNARDNARLNNIEEKKNQCTTENAFSENDICIAATDYIKALPLSIASWMPESYIVLGTDGFGLSDTVDELRHHFEVDASHIVWTALHELYNTGNLSKKVLRRFKDQHNIKKGKNNPTEY</sequence>
<comment type="catalytic activity">
    <reaction evidence="8 9">
        <text>N(6)-[(R)-lipoyl]-L-lysyl-[protein] + pyruvate + H(+) = N(6)-[(R)-S(8)-acetyldihydrolipoyl]-L-lysyl-[protein] + CO2</text>
        <dbReference type="Rhea" id="RHEA:19189"/>
        <dbReference type="Rhea" id="RHEA-COMP:10474"/>
        <dbReference type="Rhea" id="RHEA-COMP:10478"/>
        <dbReference type="ChEBI" id="CHEBI:15361"/>
        <dbReference type="ChEBI" id="CHEBI:15378"/>
        <dbReference type="ChEBI" id="CHEBI:16526"/>
        <dbReference type="ChEBI" id="CHEBI:83099"/>
        <dbReference type="ChEBI" id="CHEBI:83111"/>
        <dbReference type="EC" id="1.2.4.1"/>
    </reaction>
</comment>
<evidence type="ECO:0000256" key="4">
    <source>
        <dbReference type="ARBA" id="ARBA00017172"/>
    </source>
</evidence>
<dbReference type="PROSITE" id="PS50003">
    <property type="entry name" value="PH_DOMAIN"/>
    <property type="match status" value="1"/>
</dbReference>
<dbReference type="InterPro" id="IPR041621">
    <property type="entry name" value="PDH_E1_M"/>
</dbReference>
<dbReference type="EMBL" id="JAESIY010000022">
    <property type="protein sequence ID" value="MBL3658988.1"/>
    <property type="molecule type" value="Genomic_DNA"/>
</dbReference>
<dbReference type="PANTHER" id="PTHR43825:SF3">
    <property type="entry name" value="PYRUVATE DEHYDROGENASE E1 COMPONENT"/>
    <property type="match status" value="1"/>
</dbReference>
<evidence type="ECO:0000313" key="12">
    <source>
        <dbReference type="EMBL" id="MBL3658988.1"/>
    </source>
</evidence>
<dbReference type="SUPFAM" id="SSF52922">
    <property type="entry name" value="TK C-terminal domain-like"/>
    <property type="match status" value="1"/>
</dbReference>
<keyword evidence="13" id="KW-1185">Reference proteome</keyword>
<feature type="binding site" evidence="10">
    <location>
        <position position="259"/>
    </location>
    <ligand>
        <name>Mg(2+)</name>
        <dbReference type="ChEBI" id="CHEBI:18420"/>
    </ligand>
</feature>
<name>A0A937K145_9BACT</name>
<keyword evidence="6 9" id="KW-0786">Thiamine pyrophosphate</keyword>
<dbReference type="RefSeq" id="WP_202246782.1">
    <property type="nucleotide sequence ID" value="NZ_JAESIY010000022.1"/>
</dbReference>
<dbReference type="PIRSF" id="PIRSF000156">
    <property type="entry name" value="Pyruvate_dh_E1"/>
    <property type="match status" value="1"/>
</dbReference>
<evidence type="ECO:0000256" key="5">
    <source>
        <dbReference type="ARBA" id="ARBA00023002"/>
    </source>
</evidence>
<keyword evidence="5 9" id="KW-0560">Oxidoreductase</keyword>
<feature type="binding site" evidence="10">
    <location>
        <position position="229"/>
    </location>
    <ligand>
        <name>Mg(2+)</name>
        <dbReference type="ChEBI" id="CHEBI:18420"/>
    </ligand>
</feature>
<dbReference type="AlphaFoldDB" id="A0A937K145"/>
<evidence type="ECO:0000313" key="13">
    <source>
        <dbReference type="Proteomes" id="UP000659388"/>
    </source>
</evidence>
<dbReference type="InterPro" id="IPR035807">
    <property type="entry name" value="PDC_E1_N"/>
</dbReference>
<evidence type="ECO:0000256" key="3">
    <source>
        <dbReference type="ARBA" id="ARBA00012281"/>
    </source>
</evidence>
<dbReference type="Pfam" id="PF00456">
    <property type="entry name" value="Transketolase_N"/>
    <property type="match status" value="1"/>
</dbReference>
<evidence type="ECO:0000256" key="2">
    <source>
        <dbReference type="ARBA" id="ARBA00003157"/>
    </source>
</evidence>
<keyword evidence="10" id="KW-0460">Magnesium</keyword>
<dbReference type="Gene3D" id="3.40.50.970">
    <property type="match status" value="2"/>
</dbReference>
<feature type="binding site" evidence="10">
    <location>
        <position position="261"/>
    </location>
    <ligand>
        <name>Mg(2+)</name>
        <dbReference type="ChEBI" id="CHEBI:18420"/>
    </ligand>
</feature>
<dbReference type="NCBIfam" id="TIGR00759">
    <property type="entry name" value="aceE"/>
    <property type="match status" value="1"/>
</dbReference>
<protein>
    <recommendedName>
        <fullName evidence="4 9">Pyruvate dehydrogenase E1 component</fullName>
        <ecNumber evidence="3 9">1.2.4.1</ecNumber>
    </recommendedName>
</protein>
<feature type="domain" description="PH" evidence="11">
    <location>
        <begin position="1"/>
        <end position="24"/>
    </location>
</feature>
<keyword evidence="10" id="KW-0479">Metal-binding</keyword>
<comment type="cofactor">
    <cofactor evidence="10">
        <name>Mg(2+)</name>
        <dbReference type="ChEBI" id="CHEBI:18420"/>
    </cofactor>
</comment>